<feature type="compositionally biased region" description="Low complexity" evidence="1">
    <location>
        <begin position="55"/>
        <end position="64"/>
    </location>
</feature>
<evidence type="ECO:0000313" key="3">
    <source>
        <dbReference type="EMBL" id="MXQ99662.1"/>
    </source>
</evidence>
<dbReference type="Proteomes" id="UP000322234">
    <property type="component" value="Unassembled WGS sequence"/>
</dbReference>
<dbReference type="InterPro" id="IPR021072">
    <property type="entry name" value="MAGE_N"/>
</dbReference>
<dbReference type="EMBL" id="VBQZ03000651">
    <property type="protein sequence ID" value="MXQ99662.1"/>
    <property type="molecule type" value="Genomic_DNA"/>
</dbReference>
<name>A0A6B0SB34_9CETA</name>
<evidence type="ECO:0000256" key="1">
    <source>
        <dbReference type="SAM" id="MobiDB-lite"/>
    </source>
</evidence>
<keyword evidence="4" id="KW-1185">Reference proteome</keyword>
<reference evidence="3" key="1">
    <citation type="submission" date="2019-10" db="EMBL/GenBank/DDBJ databases">
        <title>The sequence and de novo assembly of the wild yak genome.</title>
        <authorList>
            <person name="Liu Y."/>
        </authorList>
    </citation>
    <scope>NUCLEOTIDE SEQUENCE [LARGE SCALE GENOMIC DNA]</scope>
    <source>
        <strain evidence="3">WY2019</strain>
    </source>
</reference>
<feature type="region of interest" description="Disordered" evidence="1">
    <location>
        <begin position="30"/>
        <end position="115"/>
    </location>
</feature>
<evidence type="ECO:0000259" key="2">
    <source>
        <dbReference type="Pfam" id="PF12440"/>
    </source>
</evidence>
<comment type="caution">
    <text evidence="3">The sequence shown here is derived from an EMBL/GenBank/DDBJ whole genome shotgun (WGS) entry which is preliminary data.</text>
</comment>
<protein>
    <recommendedName>
        <fullName evidence="2">Melanoma associated antigen N-terminal domain-containing protein</fullName>
    </recommendedName>
</protein>
<evidence type="ECO:0000313" key="4">
    <source>
        <dbReference type="Proteomes" id="UP000322234"/>
    </source>
</evidence>
<feature type="domain" description="Melanoma associated antigen N-terminal" evidence="2">
    <location>
        <begin position="64"/>
        <end position="114"/>
    </location>
</feature>
<dbReference type="Pfam" id="PF12440">
    <property type="entry name" value="MAGE_N"/>
    <property type="match status" value="1"/>
</dbReference>
<organism evidence="3 4">
    <name type="scientific">Bos mutus</name>
    <name type="common">wild yak</name>
    <dbReference type="NCBI Taxonomy" id="72004"/>
    <lineage>
        <taxon>Eukaryota</taxon>
        <taxon>Metazoa</taxon>
        <taxon>Chordata</taxon>
        <taxon>Craniata</taxon>
        <taxon>Vertebrata</taxon>
        <taxon>Euteleostomi</taxon>
        <taxon>Mammalia</taxon>
        <taxon>Eutheria</taxon>
        <taxon>Laurasiatheria</taxon>
        <taxon>Artiodactyla</taxon>
        <taxon>Ruminantia</taxon>
        <taxon>Pecora</taxon>
        <taxon>Bovidae</taxon>
        <taxon>Bovinae</taxon>
        <taxon>Bos</taxon>
    </lineage>
</organism>
<proteinExistence type="predicted"/>
<sequence>MSLSVLQVPSLPAFLPALPLAVADLLSPCLRGTRKSPIPAGNANRSGGTLRRPRPVLLQLQRNSAPPPPSAPQGSPRSSPTAGDHQELQEAMAPSSPDAGPSCAESDEGAQGPEV</sequence>
<gene>
    <name evidence="3" type="ORF">E5288_WYG014801</name>
</gene>
<accession>A0A6B0SB34</accession>
<dbReference type="AlphaFoldDB" id="A0A6B0SB34"/>